<evidence type="ECO:0000313" key="1">
    <source>
        <dbReference type="EMBL" id="OJH33469.1"/>
    </source>
</evidence>
<name>A0A1L9ATY5_9BACT</name>
<protein>
    <recommendedName>
        <fullName evidence="3">HNH endonuclease 5 domain-containing protein</fullName>
    </recommendedName>
</protein>
<sequence length="225" mass="25661">MNCYFQGCTEKGTTKEHIPPRSFFPEGERLQLLTVKSCKAHNNDKSTNDLYVLAQICMNASPSNRAREVFLERVVPQLSHNNDALRRMLLQGAVNVPGGVMYPVDHARFDEFFTALSCGLIYKSQNAPLPLDYWIHHIYHRFVSDAGAEQQAIEAGINLFYDEKPLDFMAFGNPETRNERIYTVEIHGRPGFQGSITIVHKFFGVFKVTSMLTRLVRARSEFTEP</sequence>
<dbReference type="EMBL" id="MPIN01000036">
    <property type="protein sequence ID" value="OJH33469.1"/>
    <property type="molecule type" value="Genomic_DNA"/>
</dbReference>
<dbReference type="Proteomes" id="UP000182229">
    <property type="component" value="Unassembled WGS sequence"/>
</dbReference>
<reference evidence="1 2" key="2">
    <citation type="submission" date="2016-12" db="EMBL/GenBank/DDBJ databases">
        <title>Draft Genome Sequence of Cystobacter ferrugineus Strain Cbfe23.</title>
        <authorList>
            <person name="Akbar S."/>
            <person name="Dowd S.E."/>
            <person name="Stevens D.C."/>
        </authorList>
    </citation>
    <scope>NUCLEOTIDE SEQUENCE [LARGE SCALE GENOMIC DNA]</scope>
    <source>
        <strain evidence="1 2">Cbfe23</strain>
    </source>
</reference>
<accession>A0A1L9ATY5</accession>
<organism evidence="1 2">
    <name type="scientific">Cystobacter ferrugineus</name>
    <dbReference type="NCBI Taxonomy" id="83449"/>
    <lineage>
        <taxon>Bacteria</taxon>
        <taxon>Pseudomonadati</taxon>
        <taxon>Myxococcota</taxon>
        <taxon>Myxococcia</taxon>
        <taxon>Myxococcales</taxon>
        <taxon>Cystobacterineae</taxon>
        <taxon>Archangiaceae</taxon>
        <taxon>Cystobacter</taxon>
    </lineage>
</organism>
<comment type="caution">
    <text evidence="1">The sequence shown here is derived from an EMBL/GenBank/DDBJ whole genome shotgun (WGS) entry which is preliminary data.</text>
</comment>
<dbReference type="AlphaFoldDB" id="A0A1L9ATY5"/>
<evidence type="ECO:0008006" key="3">
    <source>
        <dbReference type="Google" id="ProtNLM"/>
    </source>
</evidence>
<gene>
    <name evidence="1" type="ORF">BON30_48495</name>
</gene>
<reference evidence="2" key="1">
    <citation type="submission" date="2016-11" db="EMBL/GenBank/DDBJ databases">
        <authorList>
            <person name="Shukria A."/>
            <person name="Stevens D.C."/>
        </authorList>
    </citation>
    <scope>NUCLEOTIDE SEQUENCE [LARGE SCALE GENOMIC DNA]</scope>
    <source>
        <strain evidence="2">Cbfe23</strain>
    </source>
</reference>
<evidence type="ECO:0000313" key="2">
    <source>
        <dbReference type="Proteomes" id="UP000182229"/>
    </source>
</evidence>
<proteinExistence type="predicted"/>
<dbReference type="OrthoDB" id="2081179at2"/>
<keyword evidence="2" id="KW-1185">Reference proteome</keyword>